<evidence type="ECO:0000256" key="3">
    <source>
        <dbReference type="ARBA" id="ARBA00007523"/>
    </source>
</evidence>
<evidence type="ECO:0000256" key="1">
    <source>
        <dbReference type="ARBA" id="ARBA00001917"/>
    </source>
</evidence>
<keyword evidence="7" id="KW-0479">Metal-binding</keyword>
<comment type="cofactor">
    <cofactor evidence="2">
        <name>[4Fe-4S] cluster</name>
        <dbReference type="ChEBI" id="CHEBI:49883"/>
    </cofactor>
</comment>
<dbReference type="RefSeq" id="WP_146953348.1">
    <property type="nucleotide sequence ID" value="NZ_BAABBJ010000007.1"/>
</dbReference>
<gene>
    <name evidence="12" type="ORF">CSO01_23130</name>
</gene>
<evidence type="ECO:0000259" key="10">
    <source>
        <dbReference type="Pfam" id="PF01512"/>
    </source>
</evidence>
<evidence type="ECO:0000313" key="13">
    <source>
        <dbReference type="Proteomes" id="UP000321798"/>
    </source>
</evidence>
<dbReference type="AlphaFoldDB" id="A0A512PEI8"/>
<dbReference type="Gene3D" id="1.20.1440.230">
    <property type="entry name" value="NADH-ubiquinone oxidoreductase 51kDa subunit, iron-sulphur binding domain"/>
    <property type="match status" value="1"/>
</dbReference>
<dbReference type="Proteomes" id="UP000321798">
    <property type="component" value="Unassembled WGS sequence"/>
</dbReference>
<keyword evidence="8" id="KW-0408">Iron</keyword>
<dbReference type="InterPro" id="IPR019575">
    <property type="entry name" value="Nuop51_4Fe4S-bd"/>
</dbReference>
<evidence type="ECO:0000256" key="4">
    <source>
        <dbReference type="ARBA" id="ARBA00022485"/>
    </source>
</evidence>
<comment type="similarity">
    <text evidence="3">Belongs to the complex I 51 kDa subunit family.</text>
</comment>
<evidence type="ECO:0000256" key="5">
    <source>
        <dbReference type="ARBA" id="ARBA00022630"/>
    </source>
</evidence>
<dbReference type="InterPro" id="IPR050837">
    <property type="entry name" value="ComplexI_51kDa_subunit"/>
</dbReference>
<keyword evidence="5" id="KW-0285">Flavoprotein</keyword>
<dbReference type="PANTHER" id="PTHR11780:SF10">
    <property type="entry name" value="NADH DEHYDROGENASE [UBIQUINONE] FLAVOPROTEIN 1, MITOCHONDRIAL"/>
    <property type="match status" value="1"/>
</dbReference>
<sequence>MNAASTGSLRAARAALPATPALPRASEPRLLLSGSTTLTPLGPADPAGAGPVLTEDLAAHRDRLGFRPGGSPALLDVVGGAGLTGHGGGHVPAVLKWRRALRGDGPLTVVANGAESEPVSGKDGTLLRQRPHLVLDGLVVLAEALGADRAVLWLHGDDDGARRAALLAVDERRRQGVDRHVIEVVSGPHHYLAGEGSAITRALAGGPALPTARRPVTDPHAPRTLVHNVETLARLALLARGAADPTTVLLTVVSPTGRHVLEVDRTDTFTDVLARAGWPVAAPPQALLLGGYGGQWAAWAQVRDVAVHEPALRAVGLGLGAGVVVPLAADACGLARTAALVEYLASMSARQCGPCLFGLPSLAGVLAGLAAGRAPAGALERLHALRGAVEGRGACHHPDGVTRLVASAVQVFGADLVAHAAGAPCLAGESEVGR</sequence>
<dbReference type="GO" id="GO:0003954">
    <property type="term" value="F:NADH dehydrogenase activity"/>
    <property type="evidence" value="ECO:0007669"/>
    <property type="project" value="TreeGrafter"/>
</dbReference>
<dbReference type="SUPFAM" id="SSF142019">
    <property type="entry name" value="Nqo1 FMN-binding domain-like"/>
    <property type="match status" value="1"/>
</dbReference>
<evidence type="ECO:0000256" key="9">
    <source>
        <dbReference type="ARBA" id="ARBA00023014"/>
    </source>
</evidence>
<name>A0A512PEI8_9CELL</name>
<dbReference type="Pfam" id="PF01512">
    <property type="entry name" value="Complex1_51K"/>
    <property type="match status" value="1"/>
</dbReference>
<reference evidence="12 13" key="1">
    <citation type="submission" date="2019-07" db="EMBL/GenBank/DDBJ databases">
        <title>Whole genome shotgun sequence of Cellulomonas soli NBRC 109434.</title>
        <authorList>
            <person name="Hosoyama A."/>
            <person name="Uohara A."/>
            <person name="Ohji S."/>
            <person name="Ichikawa N."/>
        </authorList>
    </citation>
    <scope>NUCLEOTIDE SEQUENCE [LARGE SCALE GENOMIC DNA]</scope>
    <source>
        <strain evidence="12 13">NBRC 109434</strain>
    </source>
</reference>
<dbReference type="InterPro" id="IPR037207">
    <property type="entry name" value="Nuop51_4Fe4S-bd_sf"/>
</dbReference>
<dbReference type="EMBL" id="BKAL01000007">
    <property type="protein sequence ID" value="GEP69598.1"/>
    <property type="molecule type" value="Genomic_DNA"/>
</dbReference>
<dbReference type="GO" id="GO:0051539">
    <property type="term" value="F:4 iron, 4 sulfur cluster binding"/>
    <property type="evidence" value="ECO:0007669"/>
    <property type="project" value="UniProtKB-KW"/>
</dbReference>
<keyword evidence="9" id="KW-0411">Iron-sulfur</keyword>
<keyword evidence="4" id="KW-0004">4Fe-4S</keyword>
<protein>
    <submittedName>
        <fullName evidence="12">NADH dehydrogenase</fullName>
    </submittedName>
</protein>
<keyword evidence="6" id="KW-0288">FMN</keyword>
<keyword evidence="13" id="KW-1185">Reference proteome</keyword>
<dbReference type="GO" id="GO:0046872">
    <property type="term" value="F:metal ion binding"/>
    <property type="evidence" value="ECO:0007669"/>
    <property type="project" value="UniProtKB-KW"/>
</dbReference>
<dbReference type="GO" id="GO:0045333">
    <property type="term" value="P:cellular respiration"/>
    <property type="evidence" value="ECO:0007669"/>
    <property type="project" value="TreeGrafter"/>
</dbReference>
<evidence type="ECO:0000256" key="6">
    <source>
        <dbReference type="ARBA" id="ARBA00022643"/>
    </source>
</evidence>
<dbReference type="Gene3D" id="3.40.50.11540">
    <property type="entry name" value="NADH-ubiquinone oxidoreductase 51kDa subunit"/>
    <property type="match status" value="1"/>
</dbReference>
<evidence type="ECO:0000256" key="8">
    <source>
        <dbReference type="ARBA" id="ARBA00023004"/>
    </source>
</evidence>
<comment type="caution">
    <text evidence="12">The sequence shown here is derived from an EMBL/GenBank/DDBJ whole genome shotgun (WGS) entry which is preliminary data.</text>
</comment>
<dbReference type="InterPro" id="IPR037225">
    <property type="entry name" value="Nuo51_FMN-bd_sf"/>
</dbReference>
<feature type="domain" description="NADH-ubiquinone oxidoreductase 51kDa subunit iron-sulphur binding" evidence="11">
    <location>
        <begin position="338"/>
        <end position="419"/>
    </location>
</feature>
<evidence type="ECO:0000256" key="2">
    <source>
        <dbReference type="ARBA" id="ARBA00001966"/>
    </source>
</evidence>
<evidence type="ECO:0000313" key="12">
    <source>
        <dbReference type="EMBL" id="GEP69598.1"/>
    </source>
</evidence>
<dbReference type="InterPro" id="IPR011538">
    <property type="entry name" value="Nuo51_FMN-bd"/>
</dbReference>
<dbReference type="SUPFAM" id="SSF140490">
    <property type="entry name" value="Nqo1C-terminal domain-like"/>
    <property type="match status" value="1"/>
</dbReference>
<proteinExistence type="inferred from homology"/>
<dbReference type="Pfam" id="PF10589">
    <property type="entry name" value="NADH_4Fe-4S"/>
    <property type="match status" value="1"/>
</dbReference>
<feature type="domain" description="NADH-ubiquinone oxidoreductase 51kDa subunit FMN-binding" evidence="10">
    <location>
        <begin position="80"/>
        <end position="235"/>
    </location>
</feature>
<dbReference type="PANTHER" id="PTHR11780">
    <property type="entry name" value="NADH-UBIQUINONE OXIDOREDUCTASE FLAVOPROTEIN 1 NDUFV1"/>
    <property type="match status" value="1"/>
</dbReference>
<organism evidence="12 13">
    <name type="scientific">Cellulomonas soli</name>
    <dbReference type="NCBI Taxonomy" id="931535"/>
    <lineage>
        <taxon>Bacteria</taxon>
        <taxon>Bacillati</taxon>
        <taxon>Actinomycetota</taxon>
        <taxon>Actinomycetes</taxon>
        <taxon>Micrococcales</taxon>
        <taxon>Cellulomonadaceae</taxon>
        <taxon>Cellulomonas</taxon>
    </lineage>
</organism>
<evidence type="ECO:0000259" key="11">
    <source>
        <dbReference type="Pfam" id="PF10589"/>
    </source>
</evidence>
<accession>A0A512PEI8</accession>
<evidence type="ECO:0000256" key="7">
    <source>
        <dbReference type="ARBA" id="ARBA00022723"/>
    </source>
</evidence>
<dbReference type="OrthoDB" id="9805533at2"/>
<comment type="cofactor">
    <cofactor evidence="1">
        <name>FMN</name>
        <dbReference type="ChEBI" id="CHEBI:58210"/>
    </cofactor>
</comment>